<keyword evidence="16" id="KW-1185">Reference proteome</keyword>
<evidence type="ECO:0000256" key="11">
    <source>
        <dbReference type="ARBA" id="ARBA00023136"/>
    </source>
</evidence>
<dbReference type="GO" id="GO:0005886">
    <property type="term" value="C:plasma membrane"/>
    <property type="evidence" value="ECO:0007669"/>
    <property type="project" value="UniProtKB-SubCell"/>
</dbReference>
<dbReference type="GO" id="GO:0046872">
    <property type="term" value="F:metal ion binding"/>
    <property type="evidence" value="ECO:0007669"/>
    <property type="project" value="UniProtKB-KW"/>
</dbReference>
<dbReference type="AlphaFoldDB" id="A0A1H0PIM4"/>
<evidence type="ECO:0000256" key="6">
    <source>
        <dbReference type="ARBA" id="ARBA00022538"/>
    </source>
</evidence>
<dbReference type="PIRSF" id="PIRSF006247">
    <property type="entry name" value="TrkH"/>
    <property type="match status" value="1"/>
</dbReference>
<evidence type="ECO:0000256" key="1">
    <source>
        <dbReference type="ARBA" id="ARBA00004429"/>
    </source>
</evidence>
<feature type="transmembrane region" description="Helical" evidence="14">
    <location>
        <begin position="47"/>
        <end position="68"/>
    </location>
</feature>
<keyword evidence="7 14" id="KW-0812">Transmembrane</keyword>
<feature type="binding site" evidence="13">
    <location>
        <position position="126"/>
    </location>
    <ligand>
        <name>K(+)</name>
        <dbReference type="ChEBI" id="CHEBI:29103"/>
    </ligand>
</feature>
<organism evidence="15 16">
    <name type="scientific">Paracidovorax cattleyae</name>
    <dbReference type="NCBI Taxonomy" id="80868"/>
    <lineage>
        <taxon>Bacteria</taxon>
        <taxon>Pseudomonadati</taxon>
        <taxon>Pseudomonadota</taxon>
        <taxon>Betaproteobacteria</taxon>
        <taxon>Burkholderiales</taxon>
        <taxon>Comamonadaceae</taxon>
        <taxon>Paracidovorax</taxon>
    </lineage>
</organism>
<accession>A0A1H0PIM4</accession>
<evidence type="ECO:0000256" key="8">
    <source>
        <dbReference type="ARBA" id="ARBA00022958"/>
    </source>
</evidence>
<evidence type="ECO:0000256" key="10">
    <source>
        <dbReference type="ARBA" id="ARBA00023065"/>
    </source>
</evidence>
<keyword evidence="10 12" id="KW-0406">Ion transport</keyword>
<name>A0A1H0PIM4_9BURK</name>
<feature type="transmembrane region" description="Helical" evidence="14">
    <location>
        <begin position="200"/>
        <end position="221"/>
    </location>
</feature>
<feature type="binding site" evidence="13">
    <location>
        <position position="234"/>
    </location>
    <ligand>
        <name>K(+)</name>
        <dbReference type="ChEBI" id="CHEBI:29103"/>
    </ligand>
</feature>
<dbReference type="Pfam" id="PF02386">
    <property type="entry name" value="TrkH"/>
    <property type="match status" value="1"/>
</dbReference>
<dbReference type="InterPro" id="IPR003445">
    <property type="entry name" value="Cat_transpt"/>
</dbReference>
<dbReference type="Proteomes" id="UP000199317">
    <property type="component" value="Unassembled WGS sequence"/>
</dbReference>
<evidence type="ECO:0000256" key="9">
    <source>
        <dbReference type="ARBA" id="ARBA00022989"/>
    </source>
</evidence>
<proteinExistence type="inferred from homology"/>
<evidence type="ECO:0000256" key="3">
    <source>
        <dbReference type="ARBA" id="ARBA00022448"/>
    </source>
</evidence>
<feature type="transmembrane region" description="Helical" evidence="14">
    <location>
        <begin position="435"/>
        <end position="456"/>
    </location>
</feature>
<evidence type="ECO:0000256" key="2">
    <source>
        <dbReference type="ARBA" id="ARBA00009137"/>
    </source>
</evidence>
<evidence type="ECO:0000256" key="5">
    <source>
        <dbReference type="ARBA" id="ARBA00022519"/>
    </source>
</evidence>
<evidence type="ECO:0000256" key="14">
    <source>
        <dbReference type="SAM" id="Phobius"/>
    </source>
</evidence>
<gene>
    <name evidence="15" type="ORF">SAMN04489708_106169</name>
</gene>
<feature type="transmembrane region" description="Helical" evidence="14">
    <location>
        <begin position="348"/>
        <end position="376"/>
    </location>
</feature>
<feature type="transmembrane region" description="Helical" evidence="14">
    <location>
        <begin position="406"/>
        <end position="429"/>
    </location>
</feature>
<comment type="similarity">
    <text evidence="2 12">Belongs to the TrkH potassium transport family.</text>
</comment>
<feature type="transmembrane region" description="Helical" evidence="14">
    <location>
        <begin position="147"/>
        <end position="167"/>
    </location>
</feature>
<feature type="binding site" evidence="13">
    <location>
        <position position="125"/>
    </location>
    <ligand>
        <name>K(+)</name>
        <dbReference type="ChEBI" id="CHEBI:29103"/>
    </ligand>
</feature>
<feature type="binding site" evidence="13">
    <location>
        <position position="331"/>
    </location>
    <ligand>
        <name>K(+)</name>
        <dbReference type="ChEBI" id="CHEBI:29103"/>
    </ligand>
</feature>
<feature type="transmembrane region" description="Helical" evidence="14">
    <location>
        <begin position="80"/>
        <end position="106"/>
    </location>
</feature>
<dbReference type="PANTHER" id="PTHR32024:SF2">
    <property type="entry name" value="TRK SYSTEM POTASSIUM UPTAKE PROTEIN TRKG-RELATED"/>
    <property type="match status" value="1"/>
</dbReference>
<keyword evidence="11 12" id="KW-0472">Membrane</keyword>
<evidence type="ECO:0000256" key="12">
    <source>
        <dbReference type="PIRNR" id="PIRNR006247"/>
    </source>
</evidence>
<feature type="transmembrane region" description="Helical" evidence="14">
    <location>
        <begin position="254"/>
        <end position="274"/>
    </location>
</feature>
<feature type="binding site" evidence="13">
    <location>
        <position position="332"/>
    </location>
    <ligand>
        <name>K(+)</name>
        <dbReference type="ChEBI" id="CHEBI:29103"/>
    </ligand>
</feature>
<dbReference type="EMBL" id="FNJL01000006">
    <property type="protein sequence ID" value="SDP04844.1"/>
    <property type="molecule type" value="Genomic_DNA"/>
</dbReference>
<comment type="function">
    <text evidence="12">Low-affinity potassium transport system. Interacts with Trk system potassium uptake protein TrkA.</text>
</comment>
<keyword evidence="4 12" id="KW-1003">Cell membrane</keyword>
<feature type="transmembrane region" description="Helical" evidence="14">
    <location>
        <begin position="286"/>
        <end position="308"/>
    </location>
</feature>
<keyword evidence="5 12" id="KW-0997">Cell inner membrane</keyword>
<dbReference type="PANTHER" id="PTHR32024">
    <property type="entry name" value="TRK SYSTEM POTASSIUM UPTAKE PROTEIN TRKG-RELATED"/>
    <property type="match status" value="1"/>
</dbReference>
<evidence type="ECO:0000256" key="7">
    <source>
        <dbReference type="ARBA" id="ARBA00022692"/>
    </source>
</evidence>
<protein>
    <recommendedName>
        <fullName evidence="12">Trk system potassium uptake protein</fullName>
    </recommendedName>
</protein>
<evidence type="ECO:0000313" key="15">
    <source>
        <dbReference type="EMBL" id="SDP04844.1"/>
    </source>
</evidence>
<keyword evidence="3 12" id="KW-0813">Transport</keyword>
<feature type="transmembrane region" description="Helical" evidence="14">
    <location>
        <begin position="20"/>
        <end position="41"/>
    </location>
</feature>
<feature type="binding site" evidence="13">
    <location>
        <position position="235"/>
    </location>
    <ligand>
        <name>K(+)</name>
        <dbReference type="ChEBI" id="CHEBI:29103"/>
    </ligand>
</feature>
<keyword evidence="13" id="KW-0479">Metal-binding</keyword>
<dbReference type="GO" id="GO:0015379">
    <property type="term" value="F:potassium:chloride symporter activity"/>
    <property type="evidence" value="ECO:0007669"/>
    <property type="project" value="InterPro"/>
</dbReference>
<evidence type="ECO:0000256" key="4">
    <source>
        <dbReference type="ARBA" id="ARBA00022475"/>
    </source>
</evidence>
<dbReference type="InterPro" id="IPR004772">
    <property type="entry name" value="TrkH"/>
</dbReference>
<keyword evidence="9 14" id="KW-1133">Transmembrane helix</keyword>
<comment type="subcellular location">
    <subcellularLocation>
        <location evidence="1 12">Cell inner membrane</location>
        <topology evidence="1 12">Multi-pass membrane protein</topology>
    </subcellularLocation>
</comment>
<evidence type="ECO:0000256" key="13">
    <source>
        <dbReference type="PIRSR" id="PIRSR006247-1"/>
    </source>
</evidence>
<sequence length="498" mass="53460">MSVPFTLSEALPDLLPVLRVFGALLAMFSWAMAVPLGASMWAGEGLWPVYAVGLGFTLACGAALWFGLRRHARELQPRHGIMLVSLVWLVLPLFASLPLMAALHAIGRPIGFTHAYFEAVSGLTTTGATVLSGLDSLPLSVNIWRTFMQWIGGMGILILAVAVLPLLGVGGSQLFKAEAAGPVKDTKLTPRMTQTAKGLWGVYVVFSLACALAFWAGGMAVPDALMHMFATVSLGGLSPYDASFGQFHSPLLEAIAVVFMVLASCNFALYFVALRKGHWRTCWRDPELRATVCTLLGSGLFVALLLWFKGIYGPLDALRHGVFHTVSVATTTGFATTDYLGWPVFAPVFLLMLSGVATSAGSTGGGIKMVRVLILLQQARREMTRLVHPRAVQPVRLGSAVVENRMIFAVLAYMLMYGATITVLSMVLLLTDLDVVTAVSAVIASVHCTGPGLGLIGPAANYAVLTDFQLWVCTLAMLLGRLEILSFMALLTPAFWRR</sequence>
<keyword evidence="8 12" id="KW-0630">Potassium</keyword>
<feature type="transmembrane region" description="Helical" evidence="14">
    <location>
        <begin position="468"/>
        <end position="496"/>
    </location>
</feature>
<keyword evidence="6 12" id="KW-0633">Potassium transport</keyword>
<reference evidence="16" key="1">
    <citation type="submission" date="2016-10" db="EMBL/GenBank/DDBJ databases">
        <authorList>
            <person name="Varghese N."/>
            <person name="Submissions S."/>
        </authorList>
    </citation>
    <scope>NUCLEOTIDE SEQUENCE [LARGE SCALE GENOMIC DNA]</scope>
    <source>
        <strain evidence="16">DSM 17101</strain>
    </source>
</reference>
<evidence type="ECO:0000313" key="16">
    <source>
        <dbReference type="Proteomes" id="UP000199317"/>
    </source>
</evidence>